<evidence type="ECO:0000313" key="2">
    <source>
        <dbReference type="EMBL" id="GFT11034.1"/>
    </source>
</evidence>
<dbReference type="EMBL" id="BMAW01110620">
    <property type="protein sequence ID" value="GFT44008.1"/>
    <property type="molecule type" value="Genomic_DNA"/>
</dbReference>
<dbReference type="EMBL" id="BMAW01046810">
    <property type="protein sequence ID" value="GFS57413.1"/>
    <property type="molecule type" value="Genomic_DNA"/>
</dbReference>
<evidence type="ECO:0000313" key="4">
    <source>
        <dbReference type="EMBL" id="GFT44008.1"/>
    </source>
</evidence>
<evidence type="ECO:0000313" key="6">
    <source>
        <dbReference type="EMBL" id="GFU19780.1"/>
    </source>
</evidence>
<organism evidence="6 9">
    <name type="scientific">Nephila pilipes</name>
    <name type="common">Giant wood spider</name>
    <name type="synonym">Nephila maculata</name>
    <dbReference type="NCBI Taxonomy" id="299642"/>
    <lineage>
        <taxon>Eukaryota</taxon>
        <taxon>Metazoa</taxon>
        <taxon>Ecdysozoa</taxon>
        <taxon>Arthropoda</taxon>
        <taxon>Chelicerata</taxon>
        <taxon>Arachnida</taxon>
        <taxon>Araneae</taxon>
        <taxon>Araneomorphae</taxon>
        <taxon>Entelegynae</taxon>
        <taxon>Araneoidea</taxon>
        <taxon>Nephilidae</taxon>
        <taxon>Nephila</taxon>
    </lineage>
</organism>
<evidence type="ECO:0000313" key="7">
    <source>
        <dbReference type="EMBL" id="GFU31816.1"/>
    </source>
</evidence>
<dbReference type="AlphaFoldDB" id="A0A8X6QHV6"/>
<evidence type="ECO:0000313" key="8">
    <source>
        <dbReference type="EMBL" id="GFU36175.1"/>
    </source>
</evidence>
<protein>
    <submittedName>
        <fullName evidence="6">Uncharacterized protein</fullName>
    </submittedName>
</protein>
<evidence type="ECO:0000313" key="3">
    <source>
        <dbReference type="EMBL" id="GFT30004.1"/>
    </source>
</evidence>
<keyword evidence="9" id="KW-1185">Reference proteome</keyword>
<dbReference type="EMBL" id="BMAW01012688">
    <property type="protein sequence ID" value="GFT30004.1"/>
    <property type="molecule type" value="Genomic_DNA"/>
</dbReference>
<evidence type="ECO:0000313" key="5">
    <source>
        <dbReference type="EMBL" id="GFU12115.1"/>
    </source>
</evidence>
<dbReference type="EMBL" id="BMAW01127121">
    <property type="protein sequence ID" value="GFU19780.1"/>
    <property type="molecule type" value="Genomic_DNA"/>
</dbReference>
<dbReference type="EMBL" id="BMAW01008881">
    <property type="protein sequence ID" value="GFT11034.1"/>
    <property type="molecule type" value="Genomic_DNA"/>
</dbReference>
<name>A0A8X6QHV6_NEPPI</name>
<dbReference type="EMBL" id="BMAW01029478">
    <property type="protein sequence ID" value="GFU12115.1"/>
    <property type="molecule type" value="Genomic_DNA"/>
</dbReference>
<sequence length="107" mass="12392">MLKKTSQTPAFDNESYISSFQWNVEMTISVISNSKQTTTTDDVFRKSKSPVCSLLIPKSIKNYKYKNGFDLFNGLMSAYYIPLKGKVVLIFICQHHCQDDYCFLERI</sequence>
<gene>
    <name evidence="2" type="ORF">NPIL_182991</name>
    <name evidence="5" type="ORF">NPIL_200361</name>
    <name evidence="8" type="ORF">NPIL_203621</name>
    <name evidence="1" type="ORF">NPIL_249111</name>
    <name evidence="3" type="ORF">NPIL_345751</name>
    <name evidence="4" type="ORF">NPIL_485501</name>
    <name evidence="7" type="ORF">NPIL_533721</name>
    <name evidence="6" type="ORF">NPIL_555951</name>
</gene>
<comment type="caution">
    <text evidence="6">The sequence shown here is derived from an EMBL/GenBank/DDBJ whole genome shotgun (WGS) entry which is preliminary data.</text>
</comment>
<evidence type="ECO:0000313" key="1">
    <source>
        <dbReference type="EMBL" id="GFS57413.1"/>
    </source>
</evidence>
<evidence type="ECO:0000313" key="9">
    <source>
        <dbReference type="Proteomes" id="UP000887013"/>
    </source>
</evidence>
<proteinExistence type="predicted"/>
<dbReference type="Proteomes" id="UP000887013">
    <property type="component" value="Unassembled WGS sequence"/>
</dbReference>
<accession>A0A8X6QHV6</accession>
<dbReference type="EMBL" id="BMAW01129753">
    <property type="protein sequence ID" value="GFU31816.1"/>
    <property type="molecule type" value="Genomic_DNA"/>
</dbReference>
<dbReference type="EMBL" id="BMAW01034656">
    <property type="protein sequence ID" value="GFU36175.1"/>
    <property type="molecule type" value="Genomic_DNA"/>
</dbReference>
<reference evidence="6" key="1">
    <citation type="submission" date="2020-08" db="EMBL/GenBank/DDBJ databases">
        <title>Multicomponent nature underlies the extraordinary mechanical properties of spider dragline silk.</title>
        <authorList>
            <person name="Kono N."/>
            <person name="Nakamura H."/>
            <person name="Mori M."/>
            <person name="Yoshida Y."/>
            <person name="Ohtoshi R."/>
            <person name="Malay A.D."/>
            <person name="Moran D.A.P."/>
            <person name="Tomita M."/>
            <person name="Numata K."/>
            <person name="Arakawa K."/>
        </authorList>
    </citation>
    <scope>NUCLEOTIDE SEQUENCE</scope>
</reference>